<reference evidence="3 4" key="1">
    <citation type="journal article" date="2019" name="Int. J. Syst. Evol. Microbiol.">
        <title>The Global Catalogue of Microorganisms (GCM) 10K type strain sequencing project: providing services to taxonomists for standard genome sequencing and annotation.</title>
        <authorList>
            <consortium name="The Broad Institute Genomics Platform"/>
            <consortium name="The Broad Institute Genome Sequencing Center for Infectious Disease"/>
            <person name="Wu L."/>
            <person name="Ma J."/>
        </authorList>
    </citation>
    <scope>NUCLEOTIDE SEQUENCE [LARGE SCALE GENOMIC DNA]</scope>
    <source>
        <strain evidence="3 4">JCM 15309</strain>
    </source>
</reference>
<dbReference type="PANTHER" id="PTHR30163:SF8">
    <property type="entry name" value="LYTIC MUREIN TRANSGLYCOSYLASE"/>
    <property type="match status" value="1"/>
</dbReference>
<dbReference type="InterPro" id="IPR043426">
    <property type="entry name" value="MltB-like"/>
</dbReference>
<dbReference type="PANTHER" id="PTHR30163">
    <property type="entry name" value="MEMBRANE-BOUND LYTIC MUREIN TRANSGLYCOSYLASE B"/>
    <property type="match status" value="1"/>
</dbReference>
<dbReference type="RefSeq" id="WP_344046305.1">
    <property type="nucleotide sequence ID" value="NZ_BAAAPB010000003.1"/>
</dbReference>
<sequence length="493" mass="48380">MTPRLGNLPKAITLVPLAALSVVWTVDVVRTPQPDLATIVGATSSTTAPSQTPTTPTLPDAALVVPPGTQAPASVWGVAPATPGTAVVAAPAVSTTAIPPVALAAYQRAATVMNTADPACHLDWSLIAGIGLVESGHGTHGGSQLSADGRATPAIVGPSLTGLAGTMLVTDTDGGRLDGDTRFDHAVGPMQFLPSTWATVGVDADGDGQRDPQDINDAALAAGVYLCSGPEDLATGAGQQAALLRYNHSPSYVATVMRVAAQYRTGVGFGAAGFATSGFLATRAFSVGTATGDVLVTEPAATGGTKGRGHGAAAVPGAGTQPAQTKDPGNPAGHHGAGDPTDSATGQPELPAQPPATEPPASDPPATDPPATDPPATDPPATDPPSPGDGTPTPAAAATADELTKLCTDKIEKAYPQATTAAHDQAIATCAKALDGKTATEADAAVDDLVTALPQTIDGLGPLATAAATPSEAPSTEAPSSDATPSAAASSTP</sequence>
<accession>A0ABN2RFN8</accession>
<feature type="compositionally biased region" description="Low complexity" evidence="1">
    <location>
        <begin position="388"/>
        <end position="401"/>
    </location>
</feature>
<comment type="caution">
    <text evidence="3">The sequence shown here is derived from an EMBL/GenBank/DDBJ whole genome shotgun (WGS) entry which is preliminary data.</text>
</comment>
<evidence type="ECO:0000256" key="1">
    <source>
        <dbReference type="SAM" id="MobiDB-lite"/>
    </source>
</evidence>
<evidence type="ECO:0000313" key="4">
    <source>
        <dbReference type="Proteomes" id="UP001500571"/>
    </source>
</evidence>
<gene>
    <name evidence="3" type="ORF">GCM10009798_31070</name>
</gene>
<feature type="region of interest" description="Disordered" evidence="1">
    <location>
        <begin position="461"/>
        <end position="493"/>
    </location>
</feature>
<dbReference type="InterPro" id="IPR031304">
    <property type="entry name" value="SLT_2"/>
</dbReference>
<proteinExistence type="predicted"/>
<dbReference type="Gene3D" id="1.10.530.10">
    <property type="match status" value="1"/>
</dbReference>
<dbReference type="SUPFAM" id="SSF53955">
    <property type="entry name" value="Lysozyme-like"/>
    <property type="match status" value="1"/>
</dbReference>
<feature type="domain" description="Transglycosylase SLT" evidence="2">
    <location>
        <begin position="186"/>
        <end position="226"/>
    </location>
</feature>
<dbReference type="InterPro" id="IPR023346">
    <property type="entry name" value="Lysozyme-like_dom_sf"/>
</dbReference>
<keyword evidence="4" id="KW-1185">Reference proteome</keyword>
<dbReference type="CDD" id="cd13399">
    <property type="entry name" value="Slt35-like"/>
    <property type="match status" value="1"/>
</dbReference>
<dbReference type="Pfam" id="PF13406">
    <property type="entry name" value="SLT_2"/>
    <property type="match status" value="1"/>
</dbReference>
<dbReference type="EMBL" id="BAAAPB010000003">
    <property type="protein sequence ID" value="GAA1968369.1"/>
    <property type="molecule type" value="Genomic_DNA"/>
</dbReference>
<name>A0ABN2RFN8_9ACTN</name>
<feature type="compositionally biased region" description="Pro residues" evidence="1">
    <location>
        <begin position="351"/>
        <end position="387"/>
    </location>
</feature>
<dbReference type="Proteomes" id="UP001500571">
    <property type="component" value="Unassembled WGS sequence"/>
</dbReference>
<evidence type="ECO:0000259" key="2">
    <source>
        <dbReference type="Pfam" id="PF13406"/>
    </source>
</evidence>
<feature type="region of interest" description="Disordered" evidence="1">
    <location>
        <begin position="299"/>
        <end position="401"/>
    </location>
</feature>
<feature type="compositionally biased region" description="Low complexity" evidence="1">
    <location>
        <begin position="464"/>
        <end position="493"/>
    </location>
</feature>
<organism evidence="3 4">
    <name type="scientific">Nocardioides panacihumi</name>
    <dbReference type="NCBI Taxonomy" id="400774"/>
    <lineage>
        <taxon>Bacteria</taxon>
        <taxon>Bacillati</taxon>
        <taxon>Actinomycetota</taxon>
        <taxon>Actinomycetes</taxon>
        <taxon>Propionibacteriales</taxon>
        <taxon>Nocardioidaceae</taxon>
        <taxon>Nocardioides</taxon>
    </lineage>
</organism>
<protein>
    <recommendedName>
        <fullName evidence="2">Transglycosylase SLT domain-containing protein</fullName>
    </recommendedName>
</protein>
<evidence type="ECO:0000313" key="3">
    <source>
        <dbReference type="EMBL" id="GAA1968369.1"/>
    </source>
</evidence>